<dbReference type="PhylomeDB" id="A0A061AT05"/>
<accession>A0A061AT05</accession>
<protein>
    <submittedName>
        <fullName evidence="1">CYFA0S05e04346g1_1</fullName>
    </submittedName>
</protein>
<evidence type="ECO:0000313" key="1">
    <source>
        <dbReference type="EMBL" id="CDR40774.1"/>
    </source>
</evidence>
<sequence length="796" mass="92982">MALAIMGKSDEIITILKDLDMKQRSQFLSLAVHDLTESLHRSKAALFLWLVSCRITYSNLKVVHQKNSKGDMAVLLTILNKIQNPDHIFEYARESLTSDEHMANFLHSLSYAYYMLSSPEKIVKVWGFASKGQRTQSLLSNTIQAYSSLQRYDEAVTLFLGNKLLWNDKMLGDLEAAVTALQYRGKANKVLRLQLERNVLSRHKVTRILSTLLHQKRFKDFDMVAEAYDANENKKSSKYHNIMMTRGLQGSDAQFYSSLRSIYSEKKRPTSRTFKLIFSQFAQQGALADAVTLLEVLVQRKRYLSIDIFTSIIKTCETSRTIAPLNKIIKVMESVKIVPDENFNQALLSLHLSFKNFSEVERLFQDSLISTTHIPSLVILMKSFLMQGKFRQAREIYHKLNSSSINDTPSLYLAKLEYFTFQGHFRQAVSVIARMRQRHIPVESRHYRVLMAGYNRFKKYDECLLTFQLALEDGRRLDSSLYREFLVMLVKTGIINNKNFERPVKAVDEVLNKVRGEQLPLRGKLKFKAVKPVINALNKFYDPNEAFRLLEEFRRTDDEFDINSNLNYMKQEMLLFAQTKKWRSFEVVYLNFQEKIKEYLVEDSVAPQKLKKIYNSVIKVIYNYYVVKKDVPQFSQLFQDLLFVHKFTFDSTRLNWVARRLTRRPFTLHDGLRIVENKLMGGYIAKELSRFEKTVNRRSGKPHQPFTYKGKVLKPYMALAHIFEKELNSVLYKHILNQARKSKRSVADVSNQYTMKYPKIMKRVTGLRRRLNRKKKIESGELIVSKKKKSPVEIDV</sequence>
<dbReference type="Gene3D" id="1.25.40.10">
    <property type="entry name" value="Tetratricopeptide repeat domain"/>
    <property type="match status" value="1"/>
</dbReference>
<name>A0A061AT05_CYBFA</name>
<dbReference type="PANTHER" id="PTHR47939:SF5">
    <property type="entry name" value="PENTACOTRIPEPTIDE-REPEAT REGION OF PRORP DOMAIN-CONTAINING PROTEIN"/>
    <property type="match status" value="1"/>
</dbReference>
<organism evidence="1">
    <name type="scientific">Cyberlindnera fabianii</name>
    <name type="common">Yeast</name>
    <name type="synonym">Hansenula fabianii</name>
    <dbReference type="NCBI Taxonomy" id="36022"/>
    <lineage>
        <taxon>Eukaryota</taxon>
        <taxon>Fungi</taxon>
        <taxon>Dikarya</taxon>
        <taxon>Ascomycota</taxon>
        <taxon>Saccharomycotina</taxon>
        <taxon>Saccharomycetes</taxon>
        <taxon>Phaffomycetales</taxon>
        <taxon>Phaffomycetaceae</taxon>
        <taxon>Cyberlindnera</taxon>
    </lineage>
</organism>
<dbReference type="InterPro" id="IPR011990">
    <property type="entry name" value="TPR-like_helical_dom_sf"/>
</dbReference>
<dbReference type="EMBL" id="LK052890">
    <property type="protein sequence ID" value="CDR40774.1"/>
    <property type="molecule type" value="Genomic_DNA"/>
</dbReference>
<dbReference type="VEuPathDB" id="FungiDB:BON22_2083"/>
<dbReference type="PANTHER" id="PTHR47939">
    <property type="entry name" value="MEMBRANE-ASSOCIATED SALT-INDUCIBLE PROTEIN-LIKE"/>
    <property type="match status" value="1"/>
</dbReference>
<dbReference type="AlphaFoldDB" id="A0A061AT05"/>
<proteinExistence type="predicted"/>
<reference evidence="1" key="1">
    <citation type="journal article" date="2014" name="Genome Announc.">
        <title>Genome sequence of the yeast Cyberlindnera fabianii (Hansenula fabianii).</title>
        <authorList>
            <person name="Freel K.C."/>
            <person name="Sarilar V."/>
            <person name="Neuveglise C."/>
            <person name="Devillers H."/>
            <person name="Friedrich A."/>
            <person name="Schacherer J."/>
        </authorList>
    </citation>
    <scope>NUCLEOTIDE SEQUENCE</scope>
    <source>
        <strain evidence="1">YJS4271</strain>
    </source>
</reference>
<gene>
    <name evidence="1" type="ORF">CYFA0S_05e04346g</name>
</gene>
<dbReference type="OrthoDB" id="185373at2759"/>
<dbReference type="InterPro" id="IPR050667">
    <property type="entry name" value="PPR-containing_protein"/>
</dbReference>